<dbReference type="PANTHER" id="PTHR24960:SF79">
    <property type="entry name" value="PHOTOSYSTEM I IRON-SULFUR CENTER"/>
    <property type="match status" value="1"/>
</dbReference>
<gene>
    <name evidence="7" type="ORF">QVN40_02240</name>
</gene>
<dbReference type="GO" id="GO:0046872">
    <property type="term" value="F:metal ion binding"/>
    <property type="evidence" value="ECO:0007669"/>
    <property type="project" value="UniProtKB-KW"/>
</dbReference>
<reference evidence="7" key="2">
    <citation type="submission" date="2023-08" db="EMBL/GenBank/DDBJ databases">
        <title>Identification and characterization of horizontal gene transfer across gut microbiota members of farm animals based on homology search.</title>
        <authorList>
            <person name="Schwarzerova J."/>
            <person name="Nykrynova M."/>
            <person name="Jureckova K."/>
            <person name="Cejkova D."/>
            <person name="Rychlik I."/>
        </authorList>
    </citation>
    <scope>NUCLEOTIDE SEQUENCE</scope>
    <source>
        <strain evidence="7">15_COKtk</strain>
    </source>
</reference>
<evidence type="ECO:0000256" key="3">
    <source>
        <dbReference type="ARBA" id="ARBA00022723"/>
    </source>
</evidence>
<comment type="cofactor">
    <cofactor evidence="1">
        <name>[4Fe-4S] cluster</name>
        <dbReference type="ChEBI" id="CHEBI:49883"/>
    </cofactor>
</comment>
<reference evidence="7" key="1">
    <citation type="submission" date="2023-06" db="EMBL/GenBank/DDBJ databases">
        <authorList>
            <person name="Zeman M."/>
            <person name="Kubasova T."/>
            <person name="Jahodarova E."/>
            <person name="Nykrynova M."/>
            <person name="Rychlik I."/>
        </authorList>
    </citation>
    <scope>NUCLEOTIDE SEQUENCE</scope>
    <source>
        <strain evidence="7">15_COKtk</strain>
    </source>
</reference>
<evidence type="ECO:0000256" key="2">
    <source>
        <dbReference type="ARBA" id="ARBA00022485"/>
    </source>
</evidence>
<dbReference type="GO" id="GO:0051539">
    <property type="term" value="F:4 iron, 4 sulfur cluster binding"/>
    <property type="evidence" value="ECO:0007669"/>
    <property type="project" value="UniProtKB-KW"/>
</dbReference>
<sequence>MTVKTMQEVYELFNAIGCCSFATRDGENGIDARIAHFFAYDDEGLYLRTMRVKPFYRQLKEGGVLAVSAERTGAPCSWDDDNLPHFQPGYMVRVSGEVRELTQAEVDEKAAGNPLFNVAVYDINKYPETVVFVLHRFHGEYYDYDFNMVHRDHKILRERFAFGGDSFVPAGLSIDPDRCIACGACAEACTHKAIFPTDDGAAYRILGERCDECGNCFHVCPAGAVRSKGC</sequence>
<proteinExistence type="predicted"/>
<dbReference type="InterPro" id="IPR017900">
    <property type="entry name" value="4Fe4S_Fe_S_CS"/>
</dbReference>
<feature type="domain" description="4Fe-4S ferredoxin-type" evidence="6">
    <location>
        <begin position="170"/>
        <end position="199"/>
    </location>
</feature>
<protein>
    <submittedName>
        <fullName evidence="7">4Fe-4S binding protein</fullName>
    </submittedName>
</protein>
<evidence type="ECO:0000313" key="8">
    <source>
        <dbReference type="Proteomes" id="UP001168505"/>
    </source>
</evidence>
<evidence type="ECO:0000259" key="6">
    <source>
        <dbReference type="PROSITE" id="PS51379"/>
    </source>
</evidence>
<dbReference type="Gene3D" id="2.30.110.10">
    <property type="entry name" value="Electron Transport, Fmn-binding Protein, Chain A"/>
    <property type="match status" value="1"/>
</dbReference>
<dbReference type="Proteomes" id="UP001168505">
    <property type="component" value="Unassembled WGS sequence"/>
</dbReference>
<keyword evidence="2" id="KW-0004">4Fe-4S</keyword>
<keyword evidence="5" id="KW-0411">Iron-sulfur</keyword>
<comment type="caution">
    <text evidence="7">The sequence shown here is derived from an EMBL/GenBank/DDBJ whole genome shotgun (WGS) entry which is preliminary data.</text>
</comment>
<dbReference type="PANTHER" id="PTHR24960">
    <property type="entry name" value="PHOTOSYSTEM I IRON-SULFUR CENTER-RELATED"/>
    <property type="match status" value="1"/>
</dbReference>
<name>A0AAW7JSC6_9ACTN</name>
<dbReference type="SUPFAM" id="SSF54862">
    <property type="entry name" value="4Fe-4S ferredoxins"/>
    <property type="match status" value="1"/>
</dbReference>
<dbReference type="InterPro" id="IPR050157">
    <property type="entry name" value="PSI_iron-sulfur_center"/>
</dbReference>
<dbReference type="PROSITE" id="PS00198">
    <property type="entry name" value="4FE4S_FER_1"/>
    <property type="match status" value="1"/>
</dbReference>
<evidence type="ECO:0000256" key="1">
    <source>
        <dbReference type="ARBA" id="ARBA00001966"/>
    </source>
</evidence>
<evidence type="ECO:0000256" key="4">
    <source>
        <dbReference type="ARBA" id="ARBA00023004"/>
    </source>
</evidence>
<evidence type="ECO:0000256" key="5">
    <source>
        <dbReference type="ARBA" id="ARBA00023014"/>
    </source>
</evidence>
<dbReference type="InterPro" id="IPR012349">
    <property type="entry name" value="Split_barrel_FMN-bd"/>
</dbReference>
<dbReference type="PROSITE" id="PS51379">
    <property type="entry name" value="4FE4S_FER_2"/>
    <property type="match status" value="2"/>
</dbReference>
<keyword evidence="4" id="KW-0408">Iron</keyword>
<evidence type="ECO:0000313" key="7">
    <source>
        <dbReference type="EMBL" id="MDN0068521.1"/>
    </source>
</evidence>
<accession>A0AAW7JSC6</accession>
<dbReference type="SUPFAM" id="SSF50475">
    <property type="entry name" value="FMN-binding split barrel"/>
    <property type="match status" value="1"/>
</dbReference>
<feature type="domain" description="4Fe-4S ferredoxin-type" evidence="6">
    <location>
        <begin position="201"/>
        <end position="230"/>
    </location>
</feature>
<dbReference type="AlphaFoldDB" id="A0AAW7JSC6"/>
<dbReference type="InterPro" id="IPR017896">
    <property type="entry name" value="4Fe4S_Fe-S-bd"/>
</dbReference>
<dbReference type="Gene3D" id="3.30.70.20">
    <property type="match status" value="1"/>
</dbReference>
<organism evidence="7 8">
    <name type="scientific">Collinsella ihumii</name>
    <dbReference type="NCBI Taxonomy" id="1720204"/>
    <lineage>
        <taxon>Bacteria</taxon>
        <taxon>Bacillati</taxon>
        <taxon>Actinomycetota</taxon>
        <taxon>Coriobacteriia</taxon>
        <taxon>Coriobacteriales</taxon>
        <taxon>Coriobacteriaceae</taxon>
        <taxon>Collinsella</taxon>
    </lineage>
</organism>
<dbReference type="Pfam" id="PF12838">
    <property type="entry name" value="Fer4_7"/>
    <property type="match status" value="1"/>
</dbReference>
<keyword evidence="3" id="KW-0479">Metal-binding</keyword>
<dbReference type="EMBL" id="JAUEIR010000001">
    <property type="protein sequence ID" value="MDN0068521.1"/>
    <property type="molecule type" value="Genomic_DNA"/>
</dbReference>